<evidence type="ECO:0000256" key="2">
    <source>
        <dbReference type="ARBA" id="ARBA00023015"/>
    </source>
</evidence>
<dbReference type="GO" id="GO:0005634">
    <property type="term" value="C:nucleus"/>
    <property type="evidence" value="ECO:0007669"/>
    <property type="project" value="UniProtKB-SubCell"/>
</dbReference>
<evidence type="ECO:0000256" key="6">
    <source>
        <dbReference type="ARBA" id="ARBA00023242"/>
    </source>
</evidence>
<keyword evidence="4" id="KW-0010">Activator</keyword>
<dbReference type="Ensembl" id="ENSHHUT00000031731.1">
    <property type="protein sequence ID" value="ENSHHUP00000030462.1"/>
    <property type="gene ID" value="ENSHHUG00000019400.1"/>
</dbReference>
<comment type="subcellular location">
    <subcellularLocation>
        <location evidence="1">Nucleus</location>
    </subcellularLocation>
</comment>
<feature type="compositionally biased region" description="Polar residues" evidence="7">
    <location>
        <begin position="117"/>
        <end position="157"/>
    </location>
</feature>
<keyword evidence="2" id="KW-0805">Transcription regulation</keyword>
<evidence type="ECO:0000256" key="5">
    <source>
        <dbReference type="ARBA" id="ARBA00023163"/>
    </source>
</evidence>
<dbReference type="PANTHER" id="PTHR11793:SF10">
    <property type="entry name" value="TRANSCRIPTION FACTOR 4"/>
    <property type="match status" value="1"/>
</dbReference>
<dbReference type="InterPro" id="IPR051098">
    <property type="entry name" value="NeuroDiff_E-box_TFs"/>
</dbReference>
<evidence type="ECO:0000313" key="8">
    <source>
        <dbReference type="Ensembl" id="ENSHHUP00000030462.1"/>
    </source>
</evidence>
<evidence type="ECO:0000256" key="4">
    <source>
        <dbReference type="ARBA" id="ARBA00023159"/>
    </source>
</evidence>
<dbReference type="Proteomes" id="UP000314982">
    <property type="component" value="Unassembled WGS sequence"/>
</dbReference>
<protein>
    <recommendedName>
        <fullName evidence="10">Transcription factor 12</fullName>
    </recommendedName>
</protein>
<evidence type="ECO:0000256" key="7">
    <source>
        <dbReference type="SAM" id="MobiDB-lite"/>
    </source>
</evidence>
<keyword evidence="6" id="KW-0539">Nucleus</keyword>
<reference evidence="8" key="2">
    <citation type="submission" date="2025-08" db="UniProtKB">
        <authorList>
            <consortium name="Ensembl"/>
        </authorList>
    </citation>
    <scope>IDENTIFICATION</scope>
</reference>
<keyword evidence="5" id="KW-0804">Transcription</keyword>
<feature type="compositionally biased region" description="Polar residues" evidence="7">
    <location>
        <begin position="72"/>
        <end position="83"/>
    </location>
</feature>
<dbReference type="GO" id="GO:0005667">
    <property type="term" value="C:transcription regulator complex"/>
    <property type="evidence" value="ECO:0007669"/>
    <property type="project" value="TreeGrafter"/>
</dbReference>
<keyword evidence="3" id="KW-0238">DNA-binding</keyword>
<accession>A0A4W5LWQ5</accession>
<sequence length="193" mass="20232">MKCTQYHNTLPMIQFCYGKHSIMFFEDLNVYAPSASTADYNRDSPGYPSSKPPSGGFPSPFFMPDSSLSWLPGQTEQSGENSLGQGGDQAPDGHSDRSYPSHSSADINPSLPPMSSFHRSSGSNQYSTASCTATTNGTDSVMANRAQSGAPTSSQTGDALGKALASIYSPDHTNNSFSSNPSTPVGSPPSLTG</sequence>
<evidence type="ECO:0008006" key="10">
    <source>
        <dbReference type="Google" id="ProtNLM"/>
    </source>
</evidence>
<keyword evidence="9" id="KW-1185">Reference proteome</keyword>
<feature type="region of interest" description="Disordered" evidence="7">
    <location>
        <begin position="40"/>
        <end position="193"/>
    </location>
</feature>
<organism evidence="8 9">
    <name type="scientific">Hucho hucho</name>
    <name type="common">huchen</name>
    <dbReference type="NCBI Taxonomy" id="62062"/>
    <lineage>
        <taxon>Eukaryota</taxon>
        <taxon>Metazoa</taxon>
        <taxon>Chordata</taxon>
        <taxon>Craniata</taxon>
        <taxon>Vertebrata</taxon>
        <taxon>Euteleostomi</taxon>
        <taxon>Actinopterygii</taxon>
        <taxon>Neopterygii</taxon>
        <taxon>Teleostei</taxon>
        <taxon>Protacanthopterygii</taxon>
        <taxon>Salmoniformes</taxon>
        <taxon>Salmonidae</taxon>
        <taxon>Salmoninae</taxon>
        <taxon>Hucho</taxon>
    </lineage>
</organism>
<reference evidence="8" key="3">
    <citation type="submission" date="2025-09" db="UniProtKB">
        <authorList>
            <consortium name="Ensembl"/>
        </authorList>
    </citation>
    <scope>IDENTIFICATION</scope>
</reference>
<evidence type="ECO:0000256" key="3">
    <source>
        <dbReference type="ARBA" id="ARBA00023125"/>
    </source>
</evidence>
<dbReference type="GO" id="GO:0000981">
    <property type="term" value="F:DNA-binding transcription factor activity, RNA polymerase II-specific"/>
    <property type="evidence" value="ECO:0007669"/>
    <property type="project" value="TreeGrafter"/>
</dbReference>
<evidence type="ECO:0000256" key="1">
    <source>
        <dbReference type="ARBA" id="ARBA00004123"/>
    </source>
</evidence>
<dbReference type="GO" id="GO:0000978">
    <property type="term" value="F:RNA polymerase II cis-regulatory region sequence-specific DNA binding"/>
    <property type="evidence" value="ECO:0007669"/>
    <property type="project" value="TreeGrafter"/>
</dbReference>
<feature type="compositionally biased region" description="Low complexity" evidence="7">
    <location>
        <begin position="44"/>
        <end position="69"/>
    </location>
</feature>
<dbReference type="AlphaFoldDB" id="A0A4W5LWQ5"/>
<dbReference type="GeneTree" id="ENSGT00940000159129"/>
<name>A0A4W5LWQ5_9TELE</name>
<feature type="compositionally biased region" description="Low complexity" evidence="7">
    <location>
        <begin position="173"/>
        <end position="184"/>
    </location>
</feature>
<dbReference type="PANTHER" id="PTHR11793">
    <property type="entry name" value="BASIC HELIX-LOOP-HELIX TRANSCRIPTION FACTOR"/>
    <property type="match status" value="1"/>
</dbReference>
<proteinExistence type="predicted"/>
<dbReference type="GO" id="GO:0000785">
    <property type="term" value="C:chromatin"/>
    <property type="evidence" value="ECO:0007669"/>
    <property type="project" value="TreeGrafter"/>
</dbReference>
<evidence type="ECO:0000313" key="9">
    <source>
        <dbReference type="Proteomes" id="UP000314982"/>
    </source>
</evidence>
<reference evidence="9" key="1">
    <citation type="submission" date="2018-06" db="EMBL/GenBank/DDBJ databases">
        <title>Genome assembly of Danube salmon.</title>
        <authorList>
            <person name="Macqueen D.J."/>
            <person name="Gundappa M.K."/>
        </authorList>
    </citation>
    <scope>NUCLEOTIDE SEQUENCE [LARGE SCALE GENOMIC DNA]</scope>
</reference>
<dbReference type="STRING" id="62062.ENSHHUP00000030462"/>